<comment type="caution">
    <text evidence="1">The sequence shown here is derived from an EMBL/GenBank/DDBJ whole genome shotgun (WGS) entry which is preliminary data.</text>
</comment>
<organism evidence="1 2">
    <name type="scientific">Araneus ventricosus</name>
    <name type="common">Orbweaver spider</name>
    <name type="synonym">Epeira ventricosa</name>
    <dbReference type="NCBI Taxonomy" id="182803"/>
    <lineage>
        <taxon>Eukaryota</taxon>
        <taxon>Metazoa</taxon>
        <taxon>Ecdysozoa</taxon>
        <taxon>Arthropoda</taxon>
        <taxon>Chelicerata</taxon>
        <taxon>Arachnida</taxon>
        <taxon>Araneae</taxon>
        <taxon>Araneomorphae</taxon>
        <taxon>Entelegynae</taxon>
        <taxon>Araneoidea</taxon>
        <taxon>Araneidae</taxon>
        <taxon>Araneus</taxon>
    </lineage>
</organism>
<gene>
    <name evidence="1" type="ORF">AVEN_71590_1</name>
</gene>
<evidence type="ECO:0000313" key="2">
    <source>
        <dbReference type="Proteomes" id="UP000499080"/>
    </source>
</evidence>
<sequence length="102" mass="11907">MDFPYPTSKVFTCLTAIIVVVVEWHDIHYAAGVFITVSWHEGRSRLKLQNRMAEKELAAITSSPGMKILWIIKFMRKQRSFRPPIPTFKHDILQPLPLQHYS</sequence>
<reference evidence="1 2" key="1">
    <citation type="journal article" date="2019" name="Sci. Rep.">
        <title>Orb-weaving spider Araneus ventricosus genome elucidates the spidroin gene catalogue.</title>
        <authorList>
            <person name="Kono N."/>
            <person name="Nakamura H."/>
            <person name="Ohtoshi R."/>
            <person name="Moran D.A.P."/>
            <person name="Shinohara A."/>
            <person name="Yoshida Y."/>
            <person name="Fujiwara M."/>
            <person name="Mori M."/>
            <person name="Tomita M."/>
            <person name="Arakawa K."/>
        </authorList>
    </citation>
    <scope>NUCLEOTIDE SEQUENCE [LARGE SCALE GENOMIC DNA]</scope>
</reference>
<accession>A0A4Y2M9C6</accession>
<dbReference type="EMBL" id="BGPR01006959">
    <property type="protein sequence ID" value="GBN23144.1"/>
    <property type="molecule type" value="Genomic_DNA"/>
</dbReference>
<dbReference type="AlphaFoldDB" id="A0A4Y2M9C6"/>
<evidence type="ECO:0000313" key="1">
    <source>
        <dbReference type="EMBL" id="GBN23144.1"/>
    </source>
</evidence>
<keyword evidence="2" id="KW-1185">Reference proteome</keyword>
<proteinExistence type="predicted"/>
<protein>
    <submittedName>
        <fullName evidence="1">Uncharacterized protein</fullName>
    </submittedName>
</protein>
<name>A0A4Y2M9C6_ARAVE</name>
<dbReference type="Proteomes" id="UP000499080">
    <property type="component" value="Unassembled WGS sequence"/>
</dbReference>